<evidence type="ECO:0000313" key="3">
    <source>
        <dbReference type="Proteomes" id="UP000823388"/>
    </source>
</evidence>
<evidence type="ECO:0000256" key="1">
    <source>
        <dbReference type="SAM" id="MobiDB-lite"/>
    </source>
</evidence>
<organism evidence="2 3">
    <name type="scientific">Panicum virgatum</name>
    <name type="common">Blackwell switchgrass</name>
    <dbReference type="NCBI Taxonomy" id="38727"/>
    <lineage>
        <taxon>Eukaryota</taxon>
        <taxon>Viridiplantae</taxon>
        <taxon>Streptophyta</taxon>
        <taxon>Embryophyta</taxon>
        <taxon>Tracheophyta</taxon>
        <taxon>Spermatophyta</taxon>
        <taxon>Magnoliopsida</taxon>
        <taxon>Liliopsida</taxon>
        <taxon>Poales</taxon>
        <taxon>Poaceae</taxon>
        <taxon>PACMAD clade</taxon>
        <taxon>Panicoideae</taxon>
        <taxon>Panicodae</taxon>
        <taxon>Paniceae</taxon>
        <taxon>Panicinae</taxon>
        <taxon>Panicum</taxon>
        <taxon>Panicum sect. Hiantes</taxon>
    </lineage>
</organism>
<protein>
    <submittedName>
        <fullName evidence="2">Uncharacterized protein</fullName>
    </submittedName>
</protein>
<accession>A0A8T0V3Y3</accession>
<feature type="region of interest" description="Disordered" evidence="1">
    <location>
        <begin position="1"/>
        <end position="22"/>
    </location>
</feature>
<evidence type="ECO:0000313" key="2">
    <source>
        <dbReference type="EMBL" id="KAG2628104.1"/>
    </source>
</evidence>
<reference evidence="2" key="1">
    <citation type="submission" date="2020-05" db="EMBL/GenBank/DDBJ databases">
        <title>WGS assembly of Panicum virgatum.</title>
        <authorList>
            <person name="Lovell J.T."/>
            <person name="Jenkins J."/>
            <person name="Shu S."/>
            <person name="Juenger T.E."/>
            <person name="Schmutz J."/>
        </authorList>
    </citation>
    <scope>NUCLEOTIDE SEQUENCE</scope>
    <source>
        <strain evidence="2">AP13</strain>
    </source>
</reference>
<dbReference type="Proteomes" id="UP000823388">
    <property type="component" value="Chromosome 3K"/>
</dbReference>
<comment type="caution">
    <text evidence="2">The sequence shown here is derived from an EMBL/GenBank/DDBJ whole genome shotgun (WGS) entry which is preliminary data.</text>
</comment>
<sequence>MRDVPDFSKPGPGREVAPRAPPPWACSTCRLVQAVGVAAPRALPLRCSGALELNRGVATLNHGLHQGLLVSNKRQSDRP</sequence>
<gene>
    <name evidence="2" type="ORF">PVAP13_3KG228132</name>
</gene>
<dbReference type="AlphaFoldDB" id="A0A8T0V3Y3"/>
<name>A0A8T0V3Y3_PANVG</name>
<dbReference type="EMBL" id="CM029041">
    <property type="protein sequence ID" value="KAG2628104.1"/>
    <property type="molecule type" value="Genomic_DNA"/>
</dbReference>
<keyword evidence="3" id="KW-1185">Reference proteome</keyword>
<proteinExistence type="predicted"/>